<dbReference type="EMBL" id="HBUE01236427">
    <property type="protein sequence ID" value="CAG6547342.1"/>
    <property type="molecule type" value="Transcribed_RNA"/>
</dbReference>
<evidence type="ECO:0000313" key="1">
    <source>
        <dbReference type="EMBL" id="CAG6488526.1"/>
    </source>
</evidence>
<organism evidence="1">
    <name type="scientific">Culex pipiens</name>
    <name type="common">House mosquito</name>
    <dbReference type="NCBI Taxonomy" id="7175"/>
    <lineage>
        <taxon>Eukaryota</taxon>
        <taxon>Metazoa</taxon>
        <taxon>Ecdysozoa</taxon>
        <taxon>Arthropoda</taxon>
        <taxon>Hexapoda</taxon>
        <taxon>Insecta</taxon>
        <taxon>Pterygota</taxon>
        <taxon>Neoptera</taxon>
        <taxon>Endopterygota</taxon>
        <taxon>Diptera</taxon>
        <taxon>Nematocera</taxon>
        <taxon>Culicoidea</taxon>
        <taxon>Culicidae</taxon>
        <taxon>Culicinae</taxon>
        <taxon>Culicini</taxon>
        <taxon>Culex</taxon>
        <taxon>Culex</taxon>
    </lineage>
</organism>
<dbReference type="EMBL" id="HBUE01110262">
    <property type="protein sequence ID" value="CAG6488526.1"/>
    <property type="molecule type" value="Transcribed_RNA"/>
</dbReference>
<name>A0A8D8CDL7_CULPI</name>
<accession>A0A8D8CDL7</accession>
<sequence>MCFRTILKRKPLIPPRNRLDWKWKSSHHATDTHRPSSAHQTPLFVPTLRKNPACYPVSLGALIRFLPIAVILFRRDQAFAPFNILQDVTVESSTWESDREWRKISAPVHWRDWFPLPGGSSNPVKSISGSADT</sequence>
<dbReference type="EMBL" id="HBUE01343335">
    <property type="protein sequence ID" value="CAG6599534.1"/>
    <property type="molecule type" value="Transcribed_RNA"/>
</dbReference>
<proteinExistence type="predicted"/>
<dbReference type="AlphaFoldDB" id="A0A8D8CDL7"/>
<protein>
    <submittedName>
        <fullName evidence="1">(northern house mosquito) hypothetical protein</fullName>
    </submittedName>
</protein>
<reference evidence="1" key="1">
    <citation type="submission" date="2021-05" db="EMBL/GenBank/DDBJ databases">
        <authorList>
            <person name="Alioto T."/>
            <person name="Alioto T."/>
            <person name="Gomez Garrido J."/>
        </authorList>
    </citation>
    <scope>NUCLEOTIDE SEQUENCE</scope>
</reference>